<evidence type="ECO:0000313" key="1">
    <source>
        <dbReference type="EMBL" id="DAF90793.1"/>
    </source>
</evidence>
<name>A0A8S5U8I5_9CAUD</name>
<sequence>MNRNRKGVMPEITRAMYKDIKKYDRQQFTGFCADLYGYGFEDGKAAVPGVDIKEVYAALDQVKGIGPKVMERIHAALDPLFQEGKE</sequence>
<organism evidence="1">
    <name type="scientific">Myoviridae sp. ctp7F23</name>
    <dbReference type="NCBI Taxonomy" id="2825174"/>
    <lineage>
        <taxon>Viruses</taxon>
        <taxon>Duplodnaviria</taxon>
        <taxon>Heunggongvirae</taxon>
        <taxon>Uroviricota</taxon>
        <taxon>Caudoviricetes</taxon>
    </lineage>
</organism>
<proteinExistence type="predicted"/>
<dbReference type="EMBL" id="BK016037">
    <property type="protein sequence ID" value="DAF90793.1"/>
    <property type="molecule type" value="Genomic_DNA"/>
</dbReference>
<accession>A0A8S5U8I5</accession>
<protein>
    <submittedName>
        <fullName evidence="1">Helix-hairpin-helix domain</fullName>
    </submittedName>
</protein>
<reference evidence="1" key="1">
    <citation type="journal article" date="2021" name="Proc. Natl. Acad. Sci. U.S.A.">
        <title>A Catalog of Tens of Thousands of Viruses from Human Metagenomes Reveals Hidden Associations with Chronic Diseases.</title>
        <authorList>
            <person name="Tisza M.J."/>
            <person name="Buck C.B."/>
        </authorList>
    </citation>
    <scope>NUCLEOTIDE SEQUENCE</scope>
    <source>
        <strain evidence="1">Ctp7F23</strain>
    </source>
</reference>